<feature type="region of interest" description="Disordered" evidence="4">
    <location>
        <begin position="26"/>
        <end position="59"/>
    </location>
</feature>
<keyword evidence="3" id="KW-0175">Coiled coil</keyword>
<evidence type="ECO:0000313" key="6">
    <source>
        <dbReference type="EMBL" id="KAF4613127.1"/>
    </source>
</evidence>
<feature type="compositionally biased region" description="Low complexity" evidence="4">
    <location>
        <begin position="424"/>
        <end position="467"/>
    </location>
</feature>
<dbReference type="SUPFAM" id="SSF57756">
    <property type="entry name" value="Retrovirus zinc finger-like domains"/>
    <property type="match status" value="1"/>
</dbReference>
<dbReference type="EMBL" id="JAACJL010000046">
    <property type="protein sequence ID" value="KAF4613127.1"/>
    <property type="molecule type" value="Genomic_DNA"/>
</dbReference>
<dbReference type="InterPro" id="IPR005162">
    <property type="entry name" value="Retrotrans_gag_dom"/>
</dbReference>
<evidence type="ECO:0000313" key="7">
    <source>
        <dbReference type="Proteomes" id="UP000521872"/>
    </source>
</evidence>
<keyword evidence="1" id="KW-0507">mRNA processing</keyword>
<gene>
    <name evidence="6" type="ORF">D9613_010718</name>
</gene>
<dbReference type="InterPro" id="IPR001878">
    <property type="entry name" value="Znf_CCHC"/>
</dbReference>
<dbReference type="Proteomes" id="UP000521872">
    <property type="component" value="Unassembled WGS sequence"/>
</dbReference>
<evidence type="ECO:0000256" key="4">
    <source>
        <dbReference type="SAM" id="MobiDB-lite"/>
    </source>
</evidence>
<protein>
    <recommendedName>
        <fullName evidence="5">CCHC-type domain-containing protein</fullName>
    </recommendedName>
</protein>
<keyword evidence="2" id="KW-0863">Zinc-finger</keyword>
<feature type="compositionally biased region" description="Low complexity" evidence="4">
    <location>
        <begin position="35"/>
        <end position="59"/>
    </location>
</feature>
<comment type="caution">
    <text evidence="6">The sequence shown here is derived from an EMBL/GenBank/DDBJ whole genome shotgun (WGS) entry which is preliminary data.</text>
</comment>
<dbReference type="PROSITE" id="PS50158">
    <property type="entry name" value="ZF_CCHC"/>
    <property type="match status" value="1"/>
</dbReference>
<dbReference type="GO" id="GO:0008270">
    <property type="term" value="F:zinc ion binding"/>
    <property type="evidence" value="ECO:0007669"/>
    <property type="project" value="UniProtKB-KW"/>
</dbReference>
<dbReference type="GO" id="GO:0006397">
    <property type="term" value="P:mRNA processing"/>
    <property type="evidence" value="ECO:0007669"/>
    <property type="project" value="UniProtKB-KW"/>
</dbReference>
<reference evidence="6 7" key="1">
    <citation type="submission" date="2019-12" db="EMBL/GenBank/DDBJ databases">
        <authorList>
            <person name="Floudas D."/>
            <person name="Bentzer J."/>
            <person name="Ahren D."/>
            <person name="Johansson T."/>
            <person name="Persson P."/>
            <person name="Tunlid A."/>
        </authorList>
    </citation>
    <scope>NUCLEOTIDE SEQUENCE [LARGE SCALE GENOMIC DNA]</scope>
    <source>
        <strain evidence="6 7">CBS 102.39</strain>
    </source>
</reference>
<keyword evidence="7" id="KW-1185">Reference proteome</keyword>
<dbReference type="Pfam" id="PF00098">
    <property type="entry name" value="zf-CCHC"/>
    <property type="match status" value="1"/>
</dbReference>
<evidence type="ECO:0000256" key="1">
    <source>
        <dbReference type="ARBA" id="ARBA00022664"/>
    </source>
</evidence>
<feature type="coiled-coil region" evidence="3">
    <location>
        <begin position="151"/>
        <end position="178"/>
    </location>
</feature>
<accession>A0A8H4QL37</accession>
<evidence type="ECO:0000256" key="2">
    <source>
        <dbReference type="PROSITE-ProRule" id="PRU00047"/>
    </source>
</evidence>
<proteinExistence type="predicted"/>
<organism evidence="6 7">
    <name type="scientific">Agrocybe pediades</name>
    <dbReference type="NCBI Taxonomy" id="84607"/>
    <lineage>
        <taxon>Eukaryota</taxon>
        <taxon>Fungi</taxon>
        <taxon>Dikarya</taxon>
        <taxon>Basidiomycota</taxon>
        <taxon>Agaricomycotina</taxon>
        <taxon>Agaricomycetes</taxon>
        <taxon>Agaricomycetidae</taxon>
        <taxon>Agaricales</taxon>
        <taxon>Agaricineae</taxon>
        <taxon>Strophariaceae</taxon>
        <taxon>Agrocybe</taxon>
    </lineage>
</organism>
<dbReference type="InterPro" id="IPR036875">
    <property type="entry name" value="Znf_CCHC_sf"/>
</dbReference>
<dbReference type="GO" id="GO:0003676">
    <property type="term" value="F:nucleic acid binding"/>
    <property type="evidence" value="ECO:0007669"/>
    <property type="project" value="InterPro"/>
</dbReference>
<dbReference type="Pfam" id="PF03732">
    <property type="entry name" value="Retrotrans_gag"/>
    <property type="match status" value="1"/>
</dbReference>
<dbReference type="SMART" id="SM00343">
    <property type="entry name" value="ZnF_C2HC"/>
    <property type="match status" value="1"/>
</dbReference>
<keyword evidence="2" id="KW-0862">Zinc</keyword>
<keyword evidence="2" id="KW-0479">Metal-binding</keyword>
<dbReference type="PANTHER" id="PTHR15503:SF22">
    <property type="entry name" value="TRANSPOSON TY3-I GAG POLYPROTEIN"/>
    <property type="match status" value="1"/>
</dbReference>
<dbReference type="PANTHER" id="PTHR15503">
    <property type="entry name" value="LDOC1 RELATED"/>
    <property type="match status" value="1"/>
</dbReference>
<dbReference type="InterPro" id="IPR032567">
    <property type="entry name" value="RTL1-rel"/>
</dbReference>
<sequence length="531" mass="58603">MDSYIEIHLSTNDTTLPERIQRNATMSSETPADFTPTNENAPTNTTDNETNVNNDTVNNATNVPTNDNITTNAMPNVFPAAPNVPVAMPNVPLVPILDNSVPAVTPNPLLLQNLPVNDLTPADKILTYLAQSNVALQQNHSNTNAEFSRLHSENTAIMQSLLQRIAELEQQTARMSMTSNTTTYVPGTTSVPTSIATAPTSYNPSNMNASVSGLPPTMPTQPVPVPAAPVATAPAVPVATASRPPKIPVPQPKAFDGSPKKFSAFLTGLATVFGADPWTYASASSRVYYALALMTEGTAQKWASAIILAIDNNTFSITTWDEFKKLLIEKFDSRNKVMDARNTLWNLKQGTKTCDEYWAEFEQYRSDACVNDSVCLWILERNLNRSIVEKMTNLQPIPSTFDEYMRKACIFDRQWRNHRENFPTTNAMNRNNARSSNNTGNNANTASIPNSSTTSATTTTTSTTPAPMDVDRLRTIKCYNCNNMGHMSRQCPHPQRPRNPRSICQIFDSLDDDKRKEFLESIQKDFSPPAE</sequence>
<dbReference type="AlphaFoldDB" id="A0A8H4QL37"/>
<evidence type="ECO:0000256" key="3">
    <source>
        <dbReference type="SAM" id="Coils"/>
    </source>
</evidence>
<name>A0A8H4QL37_9AGAR</name>
<feature type="region of interest" description="Disordered" evidence="4">
    <location>
        <begin position="421"/>
        <end position="469"/>
    </location>
</feature>
<evidence type="ECO:0000259" key="5">
    <source>
        <dbReference type="PROSITE" id="PS50158"/>
    </source>
</evidence>
<feature type="domain" description="CCHC-type" evidence="5">
    <location>
        <begin position="477"/>
        <end position="492"/>
    </location>
</feature>
<dbReference type="Gene3D" id="4.10.60.10">
    <property type="entry name" value="Zinc finger, CCHC-type"/>
    <property type="match status" value="1"/>
</dbReference>